<dbReference type="InterPro" id="IPR002645">
    <property type="entry name" value="STAS_dom"/>
</dbReference>
<dbReference type="GO" id="GO:0043856">
    <property type="term" value="F:anti-sigma factor antagonist activity"/>
    <property type="evidence" value="ECO:0007669"/>
    <property type="project" value="TreeGrafter"/>
</dbReference>
<dbReference type="RefSeq" id="WP_246151831.1">
    <property type="nucleotide sequence ID" value="NZ_SJPX01000004.1"/>
</dbReference>
<dbReference type="Proteomes" id="UP000317977">
    <property type="component" value="Unassembled WGS sequence"/>
</dbReference>
<dbReference type="AlphaFoldDB" id="A0A5C6EN53"/>
<protein>
    <submittedName>
        <fullName evidence="2">STAS domain protein</fullName>
    </submittedName>
</protein>
<name>A0A5C6EN53_9BACT</name>
<dbReference type="SUPFAM" id="SSF52091">
    <property type="entry name" value="SpoIIaa-like"/>
    <property type="match status" value="1"/>
</dbReference>
<keyword evidence="3" id="KW-1185">Reference proteome</keyword>
<evidence type="ECO:0000313" key="2">
    <source>
        <dbReference type="EMBL" id="TWU49794.1"/>
    </source>
</evidence>
<evidence type="ECO:0000313" key="3">
    <source>
        <dbReference type="Proteomes" id="UP000317977"/>
    </source>
</evidence>
<sequence length="115" mass="12222">MEGNGKTRIERHGAITAIRPTGPLRVDGLERLNQNVQAVLVGGIPNVVVDLSETPLIDGAGLEWILSLDETCCRRGGCVRLCGANELCSDILRITGVGKIVQKFHDLTAALGSFA</sequence>
<reference evidence="2 3" key="1">
    <citation type="submission" date="2019-02" db="EMBL/GenBank/DDBJ databases">
        <title>Deep-cultivation of Planctomycetes and their phenomic and genomic characterization uncovers novel biology.</title>
        <authorList>
            <person name="Wiegand S."/>
            <person name="Jogler M."/>
            <person name="Boedeker C."/>
            <person name="Pinto D."/>
            <person name="Vollmers J."/>
            <person name="Rivas-Marin E."/>
            <person name="Kohn T."/>
            <person name="Peeters S.H."/>
            <person name="Heuer A."/>
            <person name="Rast P."/>
            <person name="Oberbeckmann S."/>
            <person name="Bunk B."/>
            <person name="Jeske O."/>
            <person name="Meyerdierks A."/>
            <person name="Storesund J.E."/>
            <person name="Kallscheuer N."/>
            <person name="Luecker S."/>
            <person name="Lage O.M."/>
            <person name="Pohl T."/>
            <person name="Merkel B.J."/>
            <person name="Hornburger P."/>
            <person name="Mueller R.-W."/>
            <person name="Bruemmer F."/>
            <person name="Labrenz M."/>
            <person name="Spormann A.M."/>
            <person name="Op Den Camp H."/>
            <person name="Overmann J."/>
            <person name="Amann R."/>
            <person name="Jetten M.S.M."/>
            <person name="Mascher T."/>
            <person name="Medema M.H."/>
            <person name="Devos D.P."/>
            <person name="Kaster A.-K."/>
            <person name="Ovreas L."/>
            <person name="Rohde M."/>
            <person name="Galperin M.Y."/>
            <person name="Jogler C."/>
        </authorList>
    </citation>
    <scope>NUCLEOTIDE SEQUENCE [LARGE SCALE GENOMIC DNA]</scope>
    <source>
        <strain evidence="2 3">Poly59</strain>
    </source>
</reference>
<dbReference type="PANTHER" id="PTHR33495">
    <property type="entry name" value="ANTI-SIGMA FACTOR ANTAGONIST TM_1081-RELATED-RELATED"/>
    <property type="match status" value="1"/>
</dbReference>
<evidence type="ECO:0000259" key="1">
    <source>
        <dbReference type="PROSITE" id="PS50801"/>
    </source>
</evidence>
<comment type="caution">
    <text evidence="2">The sequence shown here is derived from an EMBL/GenBank/DDBJ whole genome shotgun (WGS) entry which is preliminary data.</text>
</comment>
<feature type="domain" description="STAS" evidence="1">
    <location>
        <begin position="5"/>
        <end position="114"/>
    </location>
</feature>
<proteinExistence type="predicted"/>
<organism evidence="2 3">
    <name type="scientific">Rubripirellula reticaptiva</name>
    <dbReference type="NCBI Taxonomy" id="2528013"/>
    <lineage>
        <taxon>Bacteria</taxon>
        <taxon>Pseudomonadati</taxon>
        <taxon>Planctomycetota</taxon>
        <taxon>Planctomycetia</taxon>
        <taxon>Pirellulales</taxon>
        <taxon>Pirellulaceae</taxon>
        <taxon>Rubripirellula</taxon>
    </lineage>
</organism>
<dbReference type="InterPro" id="IPR036513">
    <property type="entry name" value="STAS_dom_sf"/>
</dbReference>
<dbReference type="Gene3D" id="3.30.750.24">
    <property type="entry name" value="STAS domain"/>
    <property type="match status" value="1"/>
</dbReference>
<dbReference type="CDD" id="cd07043">
    <property type="entry name" value="STAS_anti-anti-sigma_factors"/>
    <property type="match status" value="1"/>
</dbReference>
<dbReference type="Pfam" id="PF01740">
    <property type="entry name" value="STAS"/>
    <property type="match status" value="1"/>
</dbReference>
<gene>
    <name evidence="2" type="ORF">Poly59_44190</name>
</gene>
<dbReference type="PROSITE" id="PS50801">
    <property type="entry name" value="STAS"/>
    <property type="match status" value="1"/>
</dbReference>
<accession>A0A5C6EN53</accession>
<dbReference type="EMBL" id="SJPX01000004">
    <property type="protein sequence ID" value="TWU49794.1"/>
    <property type="molecule type" value="Genomic_DNA"/>
</dbReference>